<comment type="similarity">
    <text evidence="10 11">Belongs to the TonB-dependent receptor family.</text>
</comment>
<dbReference type="InterPro" id="IPR023997">
    <property type="entry name" value="TonB-dep_OMP_SusC/RagA_CS"/>
</dbReference>
<evidence type="ECO:0000256" key="12">
    <source>
        <dbReference type="SAM" id="SignalP"/>
    </source>
</evidence>
<keyword evidence="5 12" id="KW-0732">Signal</keyword>
<evidence type="ECO:0000256" key="10">
    <source>
        <dbReference type="PROSITE-ProRule" id="PRU01360"/>
    </source>
</evidence>
<proteinExistence type="inferred from homology"/>
<dbReference type="PANTHER" id="PTHR30069">
    <property type="entry name" value="TONB-DEPENDENT OUTER MEMBRANE RECEPTOR"/>
    <property type="match status" value="1"/>
</dbReference>
<dbReference type="SUPFAM" id="SSF49464">
    <property type="entry name" value="Carboxypeptidase regulatory domain-like"/>
    <property type="match status" value="1"/>
</dbReference>
<dbReference type="InterPro" id="IPR037066">
    <property type="entry name" value="Plug_dom_sf"/>
</dbReference>
<comment type="caution">
    <text evidence="15">The sequence shown here is derived from an EMBL/GenBank/DDBJ whole genome shotgun (WGS) entry which is preliminary data.</text>
</comment>
<dbReference type="Pfam" id="PF00593">
    <property type="entry name" value="TonB_dep_Rec_b-barrel"/>
    <property type="match status" value="1"/>
</dbReference>
<dbReference type="Gene3D" id="2.60.40.1120">
    <property type="entry name" value="Carboxypeptidase-like, regulatory domain"/>
    <property type="match status" value="1"/>
</dbReference>
<dbReference type="Pfam" id="PF07715">
    <property type="entry name" value="Plug"/>
    <property type="match status" value="1"/>
</dbReference>
<keyword evidence="4 10" id="KW-0812">Transmembrane</keyword>
<evidence type="ECO:0000259" key="13">
    <source>
        <dbReference type="Pfam" id="PF00593"/>
    </source>
</evidence>
<evidence type="ECO:0000259" key="14">
    <source>
        <dbReference type="Pfam" id="PF07715"/>
    </source>
</evidence>
<keyword evidence="3 10" id="KW-1134">Transmembrane beta strand</keyword>
<dbReference type="InterPro" id="IPR012910">
    <property type="entry name" value="Plug_dom"/>
</dbReference>
<evidence type="ECO:0000256" key="9">
    <source>
        <dbReference type="ARBA" id="ARBA00023237"/>
    </source>
</evidence>
<name>A0ABX0UJV6_9BACT</name>
<dbReference type="PROSITE" id="PS52016">
    <property type="entry name" value="TONB_DEPENDENT_REC_3"/>
    <property type="match status" value="1"/>
</dbReference>
<protein>
    <submittedName>
        <fullName evidence="15">TonB-linked SusC/RagA family outer membrane protein</fullName>
    </submittedName>
</protein>
<evidence type="ECO:0000256" key="6">
    <source>
        <dbReference type="ARBA" id="ARBA00023077"/>
    </source>
</evidence>
<feature type="chain" id="PRO_5047307999" evidence="12">
    <location>
        <begin position="22"/>
        <end position="1087"/>
    </location>
</feature>
<gene>
    <name evidence="15" type="ORF">FHS68_002466</name>
</gene>
<keyword evidence="6 11" id="KW-0798">TonB box</keyword>
<evidence type="ECO:0000256" key="3">
    <source>
        <dbReference type="ARBA" id="ARBA00022452"/>
    </source>
</evidence>
<sequence length="1087" mass="118172">MRKTLLSLLGCMLLLTAQLYAQDRTVTGKVTADDGSALPGVNISLKGTTRGTTTNTQGEYSIAAESGTTLVFSFIGFESQEALLGSQTTINIALKNDVSQLQEVVVTALGQEKKRNELVYAAQQVSSETLTRGRNTNLMNALSGKVAGLDIKASNTMGGSTSTIIRGYKSITGNNQALYVIDGIPVSNANTNTNDQQTGRAGTDYGNAAADINPDNIQSINVLKGAAATALYGSRASNGVILITTKQGRKNSFDVTVNSGITWGKIDKTTFAKYQTEYGAGYGGAEDFYEGDLGSGVGKIASFDSDASFGPKFDPSLNVYQWNAIDPTSPFYQQMRPWVAAQNGPDKFYETGVTSNQSINITGGGDNSTFKIGYTRNDEKGVLPNSKLGKNLFNFSASYDLTKKLSVSANVNYSQIKGLGRFGTGYNGKNPNQGFRQWSQANVDMLELKDAYFRNEQNVTWNWANHSGAGANFANNYPIYFDNPYWSRYKNFSNDSRDNFFGYATATYKIASWFDLTGRFAYNGTNDMQEERIAVLSQAPGNYTRFNRSFNETNLDIIANFRKDITKDLHFAGLVGGSMRRSKETSIRASTNGGLVVPELYSLENSKNPIEAPTEILRRIGVDGLYAQASFGFKELVNLELTARQDKSTTLPESENTYFYPSVGANFVFSELPALKSNWLSTGKFSANYAEVGNDAPFGATRDIYDKPTAIGSIPYFSLPNVKNNPNLKSERTKNLEFTLQMGFLQERVGFDVTYYKSNTLDQILPVDITSATGYTGRYVNSGEVQNKGVEISAFVTPVRTGDFEWTVNVNFARNRNEVLSLYGDVQNVQVAALQGGVSLNAAFTKDANGKITGMPFGIIRGTNFVYHENGQKIVKANGMYQASASSAEIIGNPNPDWIGGLNNTLKYKTLALSFLIDVRHGGDIWSLDQWYGEGTGIYPITAGLNDKGIPKRDPVASGGGVLYPGVQADGSPNTVYAANTDGGGATAYGYPANPPRAQYIYDGSYVKLREVALTFGLPQSIVSKLKAFKQIDISLVGRNLWIIDKNMDYQDPEEGLGSGLLAGAGGYQTGAYPAVKNYGFNVKFRF</sequence>
<dbReference type="InterPro" id="IPR036942">
    <property type="entry name" value="Beta-barrel_TonB_sf"/>
</dbReference>
<keyword evidence="7 10" id="KW-0472">Membrane</keyword>
<feature type="domain" description="TonB-dependent receptor plug" evidence="14">
    <location>
        <begin position="117"/>
        <end position="240"/>
    </location>
</feature>
<evidence type="ECO:0000256" key="4">
    <source>
        <dbReference type="ARBA" id="ARBA00022692"/>
    </source>
</evidence>
<dbReference type="InterPro" id="IPR000531">
    <property type="entry name" value="Beta-barrel_TonB"/>
</dbReference>
<evidence type="ECO:0000256" key="7">
    <source>
        <dbReference type="ARBA" id="ARBA00023136"/>
    </source>
</evidence>
<organism evidence="15 16">
    <name type="scientific">Dyadobacter arcticus</name>
    <dbReference type="NCBI Taxonomy" id="1078754"/>
    <lineage>
        <taxon>Bacteria</taxon>
        <taxon>Pseudomonadati</taxon>
        <taxon>Bacteroidota</taxon>
        <taxon>Cytophagia</taxon>
        <taxon>Cytophagales</taxon>
        <taxon>Spirosomataceae</taxon>
        <taxon>Dyadobacter</taxon>
    </lineage>
</organism>
<keyword evidence="8" id="KW-0675">Receptor</keyword>
<evidence type="ECO:0000313" key="15">
    <source>
        <dbReference type="EMBL" id="NIJ53296.1"/>
    </source>
</evidence>
<dbReference type="Pfam" id="PF13715">
    <property type="entry name" value="CarbopepD_reg_2"/>
    <property type="match status" value="1"/>
</dbReference>
<evidence type="ECO:0000313" key="16">
    <source>
        <dbReference type="Proteomes" id="UP001179181"/>
    </source>
</evidence>
<dbReference type="RefSeq" id="WP_229211863.1">
    <property type="nucleotide sequence ID" value="NZ_JAASQJ010000002.1"/>
</dbReference>
<dbReference type="InterPro" id="IPR008969">
    <property type="entry name" value="CarboxyPept-like_regulatory"/>
</dbReference>
<dbReference type="NCBIfam" id="TIGR04057">
    <property type="entry name" value="SusC_RagA_signa"/>
    <property type="match status" value="1"/>
</dbReference>
<accession>A0ABX0UJV6</accession>
<feature type="signal peptide" evidence="12">
    <location>
        <begin position="1"/>
        <end position="21"/>
    </location>
</feature>
<dbReference type="SUPFAM" id="SSF56935">
    <property type="entry name" value="Porins"/>
    <property type="match status" value="1"/>
</dbReference>
<dbReference type="Proteomes" id="UP001179181">
    <property type="component" value="Unassembled WGS sequence"/>
</dbReference>
<keyword evidence="2 10" id="KW-0813">Transport</keyword>
<keyword evidence="9 10" id="KW-0998">Cell outer membrane</keyword>
<comment type="subcellular location">
    <subcellularLocation>
        <location evidence="1 10">Cell outer membrane</location>
        <topology evidence="1 10">Multi-pass membrane protein</topology>
    </subcellularLocation>
</comment>
<dbReference type="PANTHER" id="PTHR30069:SF29">
    <property type="entry name" value="HEMOGLOBIN AND HEMOGLOBIN-HAPTOGLOBIN-BINDING PROTEIN 1-RELATED"/>
    <property type="match status" value="1"/>
</dbReference>
<dbReference type="Gene3D" id="2.170.130.10">
    <property type="entry name" value="TonB-dependent receptor, plug domain"/>
    <property type="match status" value="1"/>
</dbReference>
<evidence type="ECO:0000256" key="2">
    <source>
        <dbReference type="ARBA" id="ARBA00022448"/>
    </source>
</evidence>
<dbReference type="NCBIfam" id="TIGR04056">
    <property type="entry name" value="OMP_RagA_SusC"/>
    <property type="match status" value="1"/>
</dbReference>
<keyword evidence="16" id="KW-1185">Reference proteome</keyword>
<reference evidence="15 16" key="1">
    <citation type="submission" date="2020-03" db="EMBL/GenBank/DDBJ databases">
        <title>Genomic Encyclopedia of Type Strains, Phase IV (KMG-IV): sequencing the most valuable type-strain genomes for metagenomic binning, comparative biology and taxonomic classification.</title>
        <authorList>
            <person name="Goeker M."/>
        </authorList>
    </citation>
    <scope>NUCLEOTIDE SEQUENCE [LARGE SCALE GENOMIC DNA]</scope>
    <source>
        <strain evidence="15 16">DSM 102865</strain>
    </source>
</reference>
<evidence type="ECO:0000256" key="5">
    <source>
        <dbReference type="ARBA" id="ARBA00022729"/>
    </source>
</evidence>
<dbReference type="Gene3D" id="2.40.170.20">
    <property type="entry name" value="TonB-dependent receptor, beta-barrel domain"/>
    <property type="match status" value="1"/>
</dbReference>
<feature type="domain" description="TonB-dependent receptor-like beta-barrel" evidence="13">
    <location>
        <begin position="454"/>
        <end position="837"/>
    </location>
</feature>
<evidence type="ECO:0000256" key="11">
    <source>
        <dbReference type="RuleBase" id="RU003357"/>
    </source>
</evidence>
<evidence type="ECO:0000256" key="8">
    <source>
        <dbReference type="ARBA" id="ARBA00023170"/>
    </source>
</evidence>
<evidence type="ECO:0000256" key="1">
    <source>
        <dbReference type="ARBA" id="ARBA00004571"/>
    </source>
</evidence>
<dbReference type="EMBL" id="JAASQJ010000002">
    <property type="protein sequence ID" value="NIJ53296.1"/>
    <property type="molecule type" value="Genomic_DNA"/>
</dbReference>
<dbReference type="InterPro" id="IPR039426">
    <property type="entry name" value="TonB-dep_rcpt-like"/>
</dbReference>
<dbReference type="InterPro" id="IPR023996">
    <property type="entry name" value="TonB-dep_OMP_SusC/RagA"/>
</dbReference>